<dbReference type="AlphaFoldDB" id="A0A2M8Z802"/>
<evidence type="ECO:0000256" key="1">
    <source>
        <dbReference type="ARBA" id="ARBA00022801"/>
    </source>
</evidence>
<reference evidence="2 3" key="1">
    <citation type="submission" date="2017-11" db="EMBL/GenBank/DDBJ databases">
        <title>Understudied soil microbes with underappreciated capabilities: Untangling the Clostridium saccharolyticum group.</title>
        <authorList>
            <person name="Leschine S."/>
        </authorList>
    </citation>
    <scope>NUCLEOTIDE SEQUENCE [LARGE SCALE GENOMIC DNA]</scope>
    <source>
        <strain evidence="2 3">18A</strain>
    </source>
</reference>
<dbReference type="PANTHER" id="PTHR33886:SF8">
    <property type="entry name" value="UNSATURATED RHAMNOGALACTURONAN HYDROLASE (EUROFUNG)"/>
    <property type="match status" value="1"/>
</dbReference>
<name>A0A2M8Z802_9FIRM</name>
<evidence type="ECO:0000313" key="3">
    <source>
        <dbReference type="Proteomes" id="UP000231092"/>
    </source>
</evidence>
<keyword evidence="1 2" id="KW-0378">Hydrolase</keyword>
<dbReference type="SUPFAM" id="SSF48208">
    <property type="entry name" value="Six-hairpin glycosidases"/>
    <property type="match status" value="1"/>
</dbReference>
<comment type="caution">
    <text evidence="2">The sequence shown here is derived from an EMBL/GenBank/DDBJ whole genome shotgun (WGS) entry which is preliminary data.</text>
</comment>
<protein>
    <submittedName>
        <fullName evidence="2">Unsaturated rhamnogalacturonyl hydrolase</fullName>
    </submittedName>
</protein>
<dbReference type="Pfam" id="PF07470">
    <property type="entry name" value="Glyco_hydro_88"/>
    <property type="match status" value="1"/>
</dbReference>
<proteinExistence type="predicted"/>
<dbReference type="EMBL" id="PGET01000001">
    <property type="protein sequence ID" value="PJJ29577.1"/>
    <property type="molecule type" value="Genomic_DNA"/>
</dbReference>
<dbReference type="RefSeq" id="WP_100305953.1">
    <property type="nucleotide sequence ID" value="NZ_PGET01000001.1"/>
</dbReference>
<accession>A0A2M8Z802</accession>
<dbReference type="InterPro" id="IPR012341">
    <property type="entry name" value="6hp_glycosidase-like_sf"/>
</dbReference>
<dbReference type="GO" id="GO:0005975">
    <property type="term" value="P:carbohydrate metabolic process"/>
    <property type="evidence" value="ECO:0007669"/>
    <property type="project" value="InterPro"/>
</dbReference>
<dbReference type="GO" id="GO:0016787">
    <property type="term" value="F:hydrolase activity"/>
    <property type="evidence" value="ECO:0007669"/>
    <property type="project" value="UniProtKB-KW"/>
</dbReference>
<organism evidence="2 3">
    <name type="scientific">[Clostridium] celerecrescens 18A</name>
    <dbReference type="NCBI Taxonomy" id="1286362"/>
    <lineage>
        <taxon>Bacteria</taxon>
        <taxon>Bacillati</taxon>
        <taxon>Bacillota</taxon>
        <taxon>Clostridia</taxon>
        <taxon>Lachnospirales</taxon>
        <taxon>Lachnospiraceae</taxon>
        <taxon>Lacrimispora</taxon>
    </lineage>
</organism>
<dbReference type="InterPro" id="IPR010905">
    <property type="entry name" value="Glyco_hydro_88"/>
</dbReference>
<dbReference type="InterPro" id="IPR008928">
    <property type="entry name" value="6-hairpin_glycosidase_sf"/>
</dbReference>
<sequence length="370" mass="41623">MTNKELLPKIHLVMDKLMNLGGADYENDRSVGKEEASRGIIARDFGIEEWDWPQGVGLYGLLKLQRFYGDNRYLEFFDSWFENNLKKGLPSKNINTTAPYLVLAELLDDLKNPEYEKLCLDHAHWLMAGLPKTKEGGFQHVVTAIGDRNGVLLNDGEMWIDTLFMAVLFLNKMGHRFQDQEWIGEALHQVLLHIKYLYDKHTGLFYHGWSFMLNNNFGGVFWCRGNSWFTYGILEFIESYEGTLDQGLLTYLTDTFKAQVNALTGLQAPSGLWHTVLTDPSSYEEVSGSGAIAGGILKGIKMGILDESYHDCADRAVKAVCKNIGEDGTVLNVSAGTGMGYHEDHYKNITIRPMAYGQSLALISLVEALN</sequence>
<dbReference type="Proteomes" id="UP000231092">
    <property type="component" value="Unassembled WGS sequence"/>
</dbReference>
<gene>
    <name evidence="2" type="ORF">H171_3125</name>
</gene>
<evidence type="ECO:0000313" key="2">
    <source>
        <dbReference type="EMBL" id="PJJ29577.1"/>
    </source>
</evidence>
<dbReference type="PANTHER" id="PTHR33886">
    <property type="entry name" value="UNSATURATED RHAMNOGALACTURONAN HYDROLASE (EUROFUNG)"/>
    <property type="match status" value="1"/>
</dbReference>
<dbReference type="OrthoDB" id="9812931at2"/>
<dbReference type="Gene3D" id="1.50.10.10">
    <property type="match status" value="1"/>
</dbReference>
<dbReference type="InterPro" id="IPR052043">
    <property type="entry name" value="PolySaccharide_Degr_Enz"/>
</dbReference>